<proteinExistence type="predicted"/>
<dbReference type="Pfam" id="PF01966">
    <property type="entry name" value="HD"/>
    <property type="match status" value="1"/>
</dbReference>
<dbReference type="InterPro" id="IPR052567">
    <property type="entry name" value="OP_Dioxygenase"/>
</dbReference>
<evidence type="ECO:0000313" key="3">
    <source>
        <dbReference type="Proteomes" id="UP000192761"/>
    </source>
</evidence>
<dbReference type="EMBL" id="FWXD01000012">
    <property type="protein sequence ID" value="SMC25851.1"/>
    <property type="molecule type" value="Genomic_DNA"/>
</dbReference>
<protein>
    <submittedName>
        <fullName evidence="2">Phosphonate degradation operons associated HDIG domain protein</fullName>
    </submittedName>
</protein>
<dbReference type="OrthoDB" id="823268at2"/>
<organism evidence="2 3">
    <name type="scientific">Andreprevotia lacus DSM 23236</name>
    <dbReference type="NCBI Taxonomy" id="1121001"/>
    <lineage>
        <taxon>Bacteria</taxon>
        <taxon>Pseudomonadati</taxon>
        <taxon>Pseudomonadota</taxon>
        <taxon>Betaproteobacteria</taxon>
        <taxon>Neisseriales</taxon>
        <taxon>Chitinibacteraceae</taxon>
        <taxon>Andreprevotia</taxon>
    </lineage>
</organism>
<dbReference type="NCBIfam" id="TIGR03276">
    <property type="entry name" value="Phn-HD"/>
    <property type="match status" value="1"/>
</dbReference>
<dbReference type="SUPFAM" id="SSF109604">
    <property type="entry name" value="HD-domain/PDEase-like"/>
    <property type="match status" value="1"/>
</dbReference>
<sequence>MNMPLTWLQLESLLIGSAASLYGGEAVSQLEHALQSAQCAERDGADAALVTAALLHDVGHLVTGQADDELARGIDDRHEQTGVAALSKLFGNNVLAPIALHVSAKRYLCATEPGYASSLSPASLLSLQLQGGVMSAEETSRFAANPHADAAVALRRWDDEAKVVGLPTPSLSHYLALARSVSICPTVQASAAA</sequence>
<evidence type="ECO:0000259" key="1">
    <source>
        <dbReference type="Pfam" id="PF01966"/>
    </source>
</evidence>
<feature type="domain" description="HD" evidence="1">
    <location>
        <begin position="31"/>
        <end position="101"/>
    </location>
</feature>
<dbReference type="PANTHER" id="PTHR40202">
    <property type="match status" value="1"/>
</dbReference>
<dbReference type="CDD" id="cd00077">
    <property type="entry name" value="HDc"/>
    <property type="match status" value="1"/>
</dbReference>
<accession>A0A1W1XQR0</accession>
<name>A0A1W1XQR0_9NEIS</name>
<keyword evidence="3" id="KW-1185">Reference proteome</keyword>
<dbReference type="InterPro" id="IPR017670">
    <property type="entry name" value="Phosphonate_degrad-assoc"/>
</dbReference>
<gene>
    <name evidence="2" type="ORF">SAMN02745857_02300</name>
</gene>
<reference evidence="2 3" key="1">
    <citation type="submission" date="2017-04" db="EMBL/GenBank/DDBJ databases">
        <authorList>
            <person name="Afonso C.L."/>
            <person name="Miller P.J."/>
            <person name="Scott M.A."/>
            <person name="Spackman E."/>
            <person name="Goraichik I."/>
            <person name="Dimitrov K.M."/>
            <person name="Suarez D.L."/>
            <person name="Swayne D.E."/>
        </authorList>
    </citation>
    <scope>NUCLEOTIDE SEQUENCE [LARGE SCALE GENOMIC DNA]</scope>
    <source>
        <strain evidence="2 3">DSM 23236</strain>
    </source>
</reference>
<dbReference type="PANTHER" id="PTHR40202:SF1">
    <property type="entry name" value="HD DOMAIN-CONTAINING PROTEIN"/>
    <property type="match status" value="1"/>
</dbReference>
<dbReference type="AlphaFoldDB" id="A0A1W1XQR0"/>
<dbReference type="InterPro" id="IPR003607">
    <property type="entry name" value="HD/PDEase_dom"/>
</dbReference>
<dbReference type="Gene3D" id="1.10.3210.10">
    <property type="entry name" value="Hypothetical protein af1432"/>
    <property type="match status" value="1"/>
</dbReference>
<dbReference type="STRING" id="1121001.SAMN02745857_02300"/>
<evidence type="ECO:0000313" key="2">
    <source>
        <dbReference type="EMBL" id="SMC25851.1"/>
    </source>
</evidence>
<dbReference type="Proteomes" id="UP000192761">
    <property type="component" value="Unassembled WGS sequence"/>
</dbReference>
<dbReference type="InterPro" id="IPR006674">
    <property type="entry name" value="HD_domain"/>
</dbReference>